<dbReference type="Pfam" id="PF17482">
    <property type="entry name" value="Phage_sheath_1C"/>
    <property type="match status" value="1"/>
</dbReference>
<dbReference type="Proteomes" id="UP000325787">
    <property type="component" value="Chromosome"/>
</dbReference>
<dbReference type="RefSeq" id="WP_033433189.1">
    <property type="nucleotide sequence ID" value="NZ_CP034550.1"/>
</dbReference>
<dbReference type="InterPro" id="IPR035089">
    <property type="entry name" value="Phage_sheath_subtilisin"/>
</dbReference>
<dbReference type="AlphaFoldDB" id="A0A5Q0GXE2"/>
<dbReference type="OrthoDB" id="9767864at2"/>
<keyword evidence="5" id="KW-1185">Reference proteome</keyword>
<protein>
    <submittedName>
        <fullName evidence="4">Phage tail sheath family protein</fullName>
    </submittedName>
</protein>
<evidence type="ECO:0000313" key="5">
    <source>
        <dbReference type="Proteomes" id="UP000325787"/>
    </source>
</evidence>
<name>A0A5Q0GXE2_SACSY</name>
<sequence length="520" mass="57132">MPEYLSPGTYVEELPADVVPIEGVGTSTAGFAGLTERGPTAATLVTSWPEFERWYGGVFDPERYLLPISVQGFFANGGLRAYIARVTFSVDVAELRFGEGGPRVRAVGPGDWGKRIAVRVQRATLNPNAFRLQVLYFTVKPGEPIDEAKAAGATVIEDFDELVTDPTKSQFAPSLVNTGSQIITLDWPKTPTAALEPFDDFRFLGISGEPENWPTADHFIGKADANKGATGLAALAAVDDIALLAVPDAVNPAMQAIRGKVVGAMIEQCEKLKNRFAILDVERGKRGFDGKAAKPYLFPRSDYAAIYYPHVRTLNPMTGQPVLVPPSGFVAGLYAFNDTTRGVHKAPANYELRGILTEDVRPGEGPLEFTVSKGQHDTLNPVGVNVIRDFRAAGRGVRVWGARTTWAHQEWMYVNVRRLFNFVEESVNRGSQWVVFEPNSEPTWARLRRTVDAFLEQVWRDGALMGDSKEQAYFIRCDRSTMSQADILGGRLYCLIGLAPVRPAEFVILRFSQKTIEAAG</sequence>
<dbReference type="Gene3D" id="3.40.50.11780">
    <property type="match status" value="2"/>
</dbReference>
<evidence type="ECO:0000259" key="3">
    <source>
        <dbReference type="Pfam" id="PF17482"/>
    </source>
</evidence>
<dbReference type="PANTHER" id="PTHR35861:SF1">
    <property type="entry name" value="PHAGE TAIL SHEATH PROTEIN"/>
    <property type="match status" value="1"/>
</dbReference>
<dbReference type="InterPro" id="IPR020287">
    <property type="entry name" value="Tail_sheath_C"/>
</dbReference>
<dbReference type="PANTHER" id="PTHR35861">
    <property type="match status" value="1"/>
</dbReference>
<feature type="domain" description="Tail sheath protein subtilisin-like" evidence="2">
    <location>
        <begin position="232"/>
        <end position="405"/>
    </location>
</feature>
<feature type="domain" description="Tail sheath protein C-terminal" evidence="3">
    <location>
        <begin position="409"/>
        <end position="512"/>
    </location>
</feature>
<dbReference type="EMBL" id="CP034550">
    <property type="protein sequence ID" value="QFZ18649.1"/>
    <property type="molecule type" value="Genomic_DNA"/>
</dbReference>
<reference evidence="5" key="1">
    <citation type="journal article" date="2021" name="Curr. Microbiol.">
        <title>Complete genome of nocamycin-producing strain Saccharothrix syringae NRRL B-16468 reveals the biosynthetic potential for secondary metabolites.</title>
        <authorList>
            <person name="Mo X."/>
            <person name="Yang S."/>
        </authorList>
    </citation>
    <scope>NUCLEOTIDE SEQUENCE [LARGE SCALE GENOMIC DNA]</scope>
    <source>
        <strain evidence="5">ATCC 51364 / DSM 43886 / JCM 6844 / KCTC 9398 / NBRC 14523 / NRRL B-16468 / INA 2240</strain>
    </source>
</reference>
<comment type="similarity">
    <text evidence="1">Belongs to the myoviridae tail sheath protein family.</text>
</comment>
<accession>A0A5Q0GXE2</accession>
<proteinExistence type="inferred from homology"/>
<organism evidence="4 5">
    <name type="scientific">Saccharothrix syringae</name>
    <name type="common">Nocardiopsis syringae</name>
    <dbReference type="NCBI Taxonomy" id="103733"/>
    <lineage>
        <taxon>Bacteria</taxon>
        <taxon>Bacillati</taxon>
        <taxon>Actinomycetota</taxon>
        <taxon>Actinomycetes</taxon>
        <taxon>Pseudonocardiales</taxon>
        <taxon>Pseudonocardiaceae</taxon>
        <taxon>Saccharothrix</taxon>
    </lineage>
</organism>
<evidence type="ECO:0000313" key="4">
    <source>
        <dbReference type="EMBL" id="QFZ18649.1"/>
    </source>
</evidence>
<gene>
    <name evidence="4" type="ORF">EKG83_15315</name>
</gene>
<evidence type="ECO:0000256" key="1">
    <source>
        <dbReference type="ARBA" id="ARBA00008005"/>
    </source>
</evidence>
<dbReference type="KEGG" id="ssyi:EKG83_15315"/>
<evidence type="ECO:0000259" key="2">
    <source>
        <dbReference type="Pfam" id="PF04984"/>
    </source>
</evidence>
<dbReference type="Pfam" id="PF04984">
    <property type="entry name" value="Phage_sheath_1"/>
    <property type="match status" value="1"/>
</dbReference>
<dbReference type="InterPro" id="IPR052042">
    <property type="entry name" value="Tail_sheath_structural"/>
</dbReference>